<evidence type="ECO:0000313" key="1">
    <source>
        <dbReference type="EMBL" id="QJA75555.1"/>
    </source>
</evidence>
<reference evidence="1" key="1">
    <citation type="submission" date="2020-03" db="EMBL/GenBank/DDBJ databases">
        <title>The deep terrestrial virosphere.</title>
        <authorList>
            <person name="Holmfeldt K."/>
            <person name="Nilsson E."/>
            <person name="Simone D."/>
            <person name="Lopez-Fernandez M."/>
            <person name="Wu X."/>
            <person name="de Brujin I."/>
            <person name="Lundin D."/>
            <person name="Andersson A."/>
            <person name="Bertilsson S."/>
            <person name="Dopson M."/>
        </authorList>
    </citation>
    <scope>NUCLEOTIDE SEQUENCE</scope>
    <source>
        <strain evidence="1">MM415A01761</strain>
        <strain evidence="2">MM415B02343</strain>
    </source>
</reference>
<protein>
    <submittedName>
        <fullName evidence="1">Uncharacterized protein</fullName>
    </submittedName>
</protein>
<evidence type="ECO:0000313" key="2">
    <source>
        <dbReference type="EMBL" id="QJA84840.1"/>
    </source>
</evidence>
<sequence>MSTQGVGTFAINSFWESGRLIFYEKAYGHTTTGNVFILGADYVQVGDTANDVDFNWKGDTTGTFTLDAGAHTLALTGMATSTDGAVTITNATATSSTTTGALIVTGGIATAADITVGDDIFLGSGAVINFNAGNVTITHAAGRLAVAVAAPTAGINAFSVALTGGDAAPGTCRAIVGSATTFTTMTADNIVGVRGDVTMAGATSGTSYLYGAQGKAITGANTFTGTALAGLYGQIDITGGTITSGHVAAIQANIYGANSGTIPMEGIYIESAGGGVINSFIQCFGKSTYVFDFASNTHTQMGTAGTVTTNAGYLTVLVEGSVRYIGLGSAVA</sequence>
<dbReference type="EMBL" id="MT142536">
    <property type="protein sequence ID" value="QJA84840.1"/>
    <property type="molecule type" value="Genomic_DNA"/>
</dbReference>
<organism evidence="1">
    <name type="scientific">viral metagenome</name>
    <dbReference type="NCBI Taxonomy" id="1070528"/>
    <lineage>
        <taxon>unclassified sequences</taxon>
        <taxon>metagenomes</taxon>
        <taxon>organismal metagenomes</taxon>
    </lineage>
</organism>
<gene>
    <name evidence="1" type="ORF">MM415A01761_0014</name>
    <name evidence="2" type="ORF">MM415B02343_0014</name>
</gene>
<dbReference type="EMBL" id="MT142170">
    <property type="protein sequence ID" value="QJA75555.1"/>
    <property type="molecule type" value="Genomic_DNA"/>
</dbReference>
<name>A0A6M3K493_9ZZZZ</name>
<accession>A0A6M3K493</accession>
<proteinExistence type="predicted"/>
<dbReference type="AlphaFoldDB" id="A0A6M3K493"/>